<gene>
    <name evidence="4" type="ORF">BA724_14525</name>
</gene>
<dbReference type="InterPro" id="IPR034660">
    <property type="entry name" value="DinB/YfiT-like"/>
</dbReference>
<keyword evidence="5" id="KW-1185">Reference proteome</keyword>
<evidence type="ECO:0000256" key="2">
    <source>
        <dbReference type="ARBA" id="ARBA00022723"/>
    </source>
</evidence>
<dbReference type="GO" id="GO:0046872">
    <property type="term" value="F:metal ion binding"/>
    <property type="evidence" value="ECO:0007669"/>
    <property type="project" value="UniProtKB-KW"/>
</dbReference>
<evidence type="ECO:0008006" key="6">
    <source>
        <dbReference type="Google" id="ProtNLM"/>
    </source>
</evidence>
<evidence type="ECO:0000256" key="1">
    <source>
        <dbReference type="ARBA" id="ARBA00008635"/>
    </source>
</evidence>
<comment type="caution">
    <text evidence="4">The sequence shown here is derived from an EMBL/GenBank/DDBJ whole genome shotgun (WGS) entry which is preliminary data.</text>
</comment>
<evidence type="ECO:0000313" key="4">
    <source>
        <dbReference type="EMBL" id="OES46444.1"/>
    </source>
</evidence>
<accession>A0A1E7DTQ7</accession>
<feature type="binding site" evidence="3">
    <location>
        <position position="127"/>
    </location>
    <ligand>
        <name>a divalent metal cation</name>
        <dbReference type="ChEBI" id="CHEBI:60240"/>
    </ligand>
</feature>
<dbReference type="STRING" id="1714016.BA724_14525"/>
<dbReference type="Proteomes" id="UP000095658">
    <property type="component" value="Unassembled WGS sequence"/>
</dbReference>
<dbReference type="PANTHER" id="PTHR37302">
    <property type="entry name" value="SLR1116 PROTEIN"/>
    <property type="match status" value="1"/>
</dbReference>
<dbReference type="InterPro" id="IPR007837">
    <property type="entry name" value="DinB"/>
</dbReference>
<dbReference type="RefSeq" id="WP_069936984.1">
    <property type="nucleotide sequence ID" value="NZ_MAMP01000002.1"/>
</dbReference>
<proteinExistence type="inferred from homology"/>
<comment type="similarity">
    <text evidence="1">Belongs to the DinB family.</text>
</comment>
<dbReference type="PANTHER" id="PTHR37302:SF1">
    <property type="entry name" value="PROTEIN DINB"/>
    <property type="match status" value="1"/>
</dbReference>
<feature type="binding site" evidence="3">
    <location>
        <position position="123"/>
    </location>
    <ligand>
        <name>a divalent metal cation</name>
        <dbReference type="ChEBI" id="CHEBI:60240"/>
    </ligand>
</feature>
<organism evidence="4 5">
    <name type="scientific">Domibacillus iocasae</name>
    <dbReference type="NCBI Taxonomy" id="1714016"/>
    <lineage>
        <taxon>Bacteria</taxon>
        <taxon>Bacillati</taxon>
        <taxon>Bacillota</taxon>
        <taxon>Bacilli</taxon>
        <taxon>Bacillales</taxon>
        <taxon>Bacillaceae</taxon>
        <taxon>Domibacillus</taxon>
    </lineage>
</organism>
<reference evidence="4 5" key="1">
    <citation type="submission" date="2016-06" db="EMBL/GenBank/DDBJ databases">
        <title>Domibacillus iocasae genome sequencing.</title>
        <authorList>
            <person name="Verma A."/>
            <person name="Pal Y."/>
            <person name="Ojha A.K."/>
            <person name="Krishnamurthi S."/>
        </authorList>
    </citation>
    <scope>NUCLEOTIDE SEQUENCE [LARGE SCALE GENOMIC DNA]</scope>
    <source>
        <strain evidence="4 5">DSM 29979</strain>
    </source>
</reference>
<keyword evidence="2 3" id="KW-0479">Metal-binding</keyword>
<dbReference type="OrthoDB" id="9811413at2"/>
<evidence type="ECO:0000313" key="5">
    <source>
        <dbReference type="Proteomes" id="UP000095658"/>
    </source>
</evidence>
<dbReference type="SUPFAM" id="SSF109854">
    <property type="entry name" value="DinB/YfiT-like putative metalloenzymes"/>
    <property type="match status" value="1"/>
</dbReference>
<dbReference type="Pfam" id="PF05163">
    <property type="entry name" value="DinB"/>
    <property type="match status" value="1"/>
</dbReference>
<dbReference type="AlphaFoldDB" id="A0A1E7DTQ7"/>
<protein>
    <recommendedName>
        <fullName evidence="6">Damage-inducible protein DinB</fullName>
    </recommendedName>
</protein>
<dbReference type="Gene3D" id="1.20.120.450">
    <property type="entry name" value="dinb family like domain"/>
    <property type="match status" value="1"/>
</dbReference>
<evidence type="ECO:0000256" key="3">
    <source>
        <dbReference type="PIRSR" id="PIRSR607837-1"/>
    </source>
</evidence>
<dbReference type="EMBL" id="MAMP01000002">
    <property type="protein sequence ID" value="OES46444.1"/>
    <property type="molecule type" value="Genomic_DNA"/>
</dbReference>
<name>A0A1E7DTQ7_9BACI</name>
<feature type="binding site" evidence="3">
    <location>
        <position position="43"/>
    </location>
    <ligand>
        <name>a divalent metal cation</name>
        <dbReference type="ChEBI" id="CHEBI:60240"/>
    </ligand>
</feature>
<sequence length="159" mass="18351">MKNLHHYHMWANERMLDHISQFPDVFKKPSAGPFSMIARTFGHIYDVDQLWFARMKGTSLLAVGETEFSNVQEAKEAFAALYKKMSQFLALETDGDRMIFYENTEGTSFQNTLSDLVTHVVNHGTSHRGNVVVMLREAGYRSCPTDYIYFLRDIEKSRA</sequence>